<proteinExistence type="predicted"/>
<comment type="caution">
    <text evidence="2">The sequence shown here is derived from an EMBL/GenBank/DDBJ whole genome shotgun (WGS) entry which is preliminary data.</text>
</comment>
<protein>
    <submittedName>
        <fullName evidence="2">Uncharacterized protein</fullName>
    </submittedName>
</protein>
<feature type="region of interest" description="Disordered" evidence="1">
    <location>
        <begin position="153"/>
        <end position="178"/>
    </location>
</feature>
<name>A0ABS8TKV0_DATST</name>
<accession>A0ABS8TKV0</accession>
<feature type="region of interest" description="Disordered" evidence="1">
    <location>
        <begin position="218"/>
        <end position="242"/>
    </location>
</feature>
<dbReference type="PANTHER" id="PTHR21736">
    <property type="entry name" value="VERNALIZATION-INSENSITIVE PROTEIN 3"/>
    <property type="match status" value="1"/>
</dbReference>
<dbReference type="PANTHER" id="PTHR21736:SF40">
    <property type="entry name" value="OBERON-LIKE PHD FINGER DOMAIN-CONTAINING PROTEIN"/>
    <property type="match status" value="1"/>
</dbReference>
<evidence type="ECO:0000256" key="1">
    <source>
        <dbReference type="SAM" id="MobiDB-lite"/>
    </source>
</evidence>
<evidence type="ECO:0000313" key="2">
    <source>
        <dbReference type="EMBL" id="MCD7471475.1"/>
    </source>
</evidence>
<feature type="compositionally biased region" description="Polar residues" evidence="1">
    <location>
        <begin position="218"/>
        <end position="234"/>
    </location>
</feature>
<organism evidence="2 3">
    <name type="scientific">Datura stramonium</name>
    <name type="common">Jimsonweed</name>
    <name type="synonym">Common thornapple</name>
    <dbReference type="NCBI Taxonomy" id="4076"/>
    <lineage>
        <taxon>Eukaryota</taxon>
        <taxon>Viridiplantae</taxon>
        <taxon>Streptophyta</taxon>
        <taxon>Embryophyta</taxon>
        <taxon>Tracheophyta</taxon>
        <taxon>Spermatophyta</taxon>
        <taxon>Magnoliopsida</taxon>
        <taxon>eudicotyledons</taxon>
        <taxon>Gunneridae</taxon>
        <taxon>Pentapetalae</taxon>
        <taxon>asterids</taxon>
        <taxon>lamiids</taxon>
        <taxon>Solanales</taxon>
        <taxon>Solanaceae</taxon>
        <taxon>Solanoideae</taxon>
        <taxon>Datureae</taxon>
        <taxon>Datura</taxon>
    </lineage>
</organism>
<gene>
    <name evidence="2" type="ORF">HAX54_011929</name>
</gene>
<dbReference type="EMBL" id="JACEIK010001687">
    <property type="protein sequence ID" value="MCD7471475.1"/>
    <property type="molecule type" value="Genomic_DNA"/>
</dbReference>
<reference evidence="2 3" key="1">
    <citation type="journal article" date="2021" name="BMC Genomics">
        <title>Datura genome reveals duplications of psychoactive alkaloid biosynthetic genes and high mutation rate following tissue culture.</title>
        <authorList>
            <person name="Rajewski A."/>
            <person name="Carter-House D."/>
            <person name="Stajich J."/>
            <person name="Litt A."/>
        </authorList>
    </citation>
    <scope>NUCLEOTIDE SEQUENCE [LARGE SCALE GENOMIC DNA]</scope>
    <source>
        <strain evidence="2">AR-01</strain>
    </source>
</reference>
<keyword evidence="3" id="KW-1185">Reference proteome</keyword>
<evidence type="ECO:0000313" key="3">
    <source>
        <dbReference type="Proteomes" id="UP000823775"/>
    </source>
</evidence>
<dbReference type="InterPro" id="IPR004082">
    <property type="entry name" value="OBERON"/>
</dbReference>
<sequence>MDLLVSLQNRLNGRSDLTVEILSKCNKTQPGAELRLGPSINGPSGTTEKQFHCHGCGHSSEMFRLKGKELHGITYGLRNKLEKKMISPSDACTFIFQFFKYTDGLSHFLSSSFPASIPVAAKSSFYIMSSSSRREAVLRPPSMEAACLVNHNQREHTKGARKRIPEEVDTRGDEGRTDLDGLKKAIASHSSTEIHNGTHGGIRPKSGGVQSTLTQMASNNSEGNKQMPQGTSTHEGVPRMSWKLETEQKNVRLTHRS</sequence>
<dbReference type="Proteomes" id="UP000823775">
    <property type="component" value="Unassembled WGS sequence"/>
</dbReference>